<evidence type="ECO:0000256" key="6">
    <source>
        <dbReference type="ARBA" id="ARBA00023017"/>
    </source>
</evidence>
<keyword evidence="7 10" id="KW-0505">Motor protein</keyword>
<evidence type="ECO:0000256" key="1">
    <source>
        <dbReference type="ARBA" id="ARBA00004245"/>
    </source>
</evidence>
<keyword evidence="4 10" id="KW-0963">Cytoplasm</keyword>
<gene>
    <name evidence="12" type="ORF">BQ4739_LOCUS10119</name>
</gene>
<dbReference type="FunFam" id="3.30.450.30:FF:000009">
    <property type="entry name" value="Dynein light chain roadblock"/>
    <property type="match status" value="1"/>
</dbReference>
<proteinExistence type="inferred from homology"/>
<comment type="subcellular location">
    <subcellularLocation>
        <location evidence="1 10">Cytoplasm</location>
        <location evidence="1 10">Cytoskeleton</location>
    </subcellularLocation>
</comment>
<keyword evidence="13" id="KW-1185">Reference proteome</keyword>
<evidence type="ECO:0000313" key="12">
    <source>
        <dbReference type="EMBL" id="SZX69849.1"/>
    </source>
</evidence>
<dbReference type="SMART" id="SM00960">
    <property type="entry name" value="Robl_LC7"/>
    <property type="match status" value="1"/>
</dbReference>
<keyword evidence="8 10" id="KW-0206">Cytoskeleton</keyword>
<evidence type="ECO:0000256" key="4">
    <source>
        <dbReference type="ARBA" id="ARBA00022490"/>
    </source>
</evidence>
<dbReference type="GO" id="GO:0007018">
    <property type="term" value="P:microtubule-based movement"/>
    <property type="evidence" value="ECO:0007669"/>
    <property type="project" value="UniProtKB-UniRule"/>
</dbReference>
<dbReference type="EMBL" id="FNXT01000960">
    <property type="protein sequence ID" value="SZX69849.1"/>
    <property type="molecule type" value="Genomic_DNA"/>
</dbReference>
<evidence type="ECO:0000256" key="8">
    <source>
        <dbReference type="ARBA" id="ARBA00023212"/>
    </source>
</evidence>
<dbReference type="STRING" id="3088.A0A383VYB5"/>
<sequence>MSQVQDTLDRIGKHKGVLGCIIAGTDGSIHKTTLDEQLTQDYTSMVPSLTALARNMVRELDPQNDLEFLRVRSAKHEVMVAPKGDYVLIVIQDAAS</sequence>
<name>A0A383VYB5_TETOB</name>
<protein>
    <recommendedName>
        <fullName evidence="10">Dynein light chain roadblock</fullName>
    </recommendedName>
</protein>
<accession>A0A383VYB5</accession>
<dbReference type="PIRSF" id="PIRSF009998">
    <property type="entry name" value="DLC7"/>
    <property type="match status" value="1"/>
</dbReference>
<keyword evidence="3 10" id="KW-0813">Transport</keyword>
<evidence type="ECO:0000256" key="7">
    <source>
        <dbReference type="ARBA" id="ARBA00023175"/>
    </source>
</evidence>
<keyword evidence="6 10" id="KW-0243">Dynein</keyword>
<evidence type="ECO:0000256" key="9">
    <source>
        <dbReference type="ARBA" id="ARBA00025362"/>
    </source>
</evidence>
<evidence type="ECO:0000259" key="11">
    <source>
        <dbReference type="SMART" id="SM00960"/>
    </source>
</evidence>
<dbReference type="AlphaFoldDB" id="A0A383VYB5"/>
<dbReference type="GO" id="GO:0045505">
    <property type="term" value="F:dynein intermediate chain binding"/>
    <property type="evidence" value="ECO:0007669"/>
    <property type="project" value="UniProtKB-UniRule"/>
</dbReference>
<dbReference type="InterPro" id="IPR004942">
    <property type="entry name" value="Roadblock/LAMTOR2_dom"/>
</dbReference>
<dbReference type="InterPro" id="IPR016561">
    <property type="entry name" value="DYNLRB1/2"/>
</dbReference>
<dbReference type="SUPFAM" id="SSF103196">
    <property type="entry name" value="Roadblock/LC7 domain"/>
    <property type="match status" value="1"/>
</dbReference>
<evidence type="ECO:0000256" key="2">
    <source>
        <dbReference type="ARBA" id="ARBA00007191"/>
    </source>
</evidence>
<dbReference type="PANTHER" id="PTHR10779">
    <property type="entry name" value="DYNEIN LIGHT CHAIN ROADBLOCK"/>
    <property type="match status" value="1"/>
</dbReference>
<keyword evidence="5 10" id="KW-0493">Microtubule</keyword>
<dbReference type="Pfam" id="PF03259">
    <property type="entry name" value="Robl_LC7"/>
    <property type="match status" value="1"/>
</dbReference>
<evidence type="ECO:0000256" key="10">
    <source>
        <dbReference type="PIRNR" id="PIRNR009998"/>
    </source>
</evidence>
<reference evidence="12 13" key="1">
    <citation type="submission" date="2016-10" db="EMBL/GenBank/DDBJ databases">
        <authorList>
            <person name="Cai Z."/>
        </authorList>
    </citation>
    <scope>NUCLEOTIDE SEQUENCE [LARGE SCALE GENOMIC DNA]</scope>
</reference>
<dbReference type="GO" id="GO:0005868">
    <property type="term" value="C:cytoplasmic dynein complex"/>
    <property type="evidence" value="ECO:0007669"/>
    <property type="project" value="UniProtKB-UniRule"/>
</dbReference>
<dbReference type="GO" id="GO:0005874">
    <property type="term" value="C:microtubule"/>
    <property type="evidence" value="ECO:0007669"/>
    <property type="project" value="UniProtKB-UniRule"/>
</dbReference>
<evidence type="ECO:0000256" key="5">
    <source>
        <dbReference type="ARBA" id="ARBA00022701"/>
    </source>
</evidence>
<organism evidence="12 13">
    <name type="scientific">Tetradesmus obliquus</name>
    <name type="common">Green alga</name>
    <name type="synonym">Acutodesmus obliquus</name>
    <dbReference type="NCBI Taxonomy" id="3088"/>
    <lineage>
        <taxon>Eukaryota</taxon>
        <taxon>Viridiplantae</taxon>
        <taxon>Chlorophyta</taxon>
        <taxon>core chlorophytes</taxon>
        <taxon>Chlorophyceae</taxon>
        <taxon>CS clade</taxon>
        <taxon>Sphaeropleales</taxon>
        <taxon>Scenedesmaceae</taxon>
        <taxon>Tetradesmus</taxon>
    </lineage>
</organism>
<comment type="similarity">
    <text evidence="2 10">Belongs to the GAMAD family.</text>
</comment>
<comment type="function">
    <text evidence="9">Acts as one of several non-catalytic accessory components of the cytoplasmic dynein 1 complex that are thought to be involved in linking dynein to cargos and to adapter proteins that regulate dynein function. Cytoplasmic dynein 1 acts as a motor for the intracellular retrograde motility of vesicles and organelles along microtubules.</text>
</comment>
<dbReference type="GO" id="GO:0005737">
    <property type="term" value="C:cytoplasm"/>
    <property type="evidence" value="ECO:0007669"/>
    <property type="project" value="UniProtKB-UniRule"/>
</dbReference>
<dbReference type="Proteomes" id="UP000256970">
    <property type="component" value="Unassembled WGS sequence"/>
</dbReference>
<feature type="domain" description="Roadblock/LAMTOR2" evidence="11">
    <location>
        <begin position="4"/>
        <end position="92"/>
    </location>
</feature>
<evidence type="ECO:0000313" key="13">
    <source>
        <dbReference type="Proteomes" id="UP000256970"/>
    </source>
</evidence>
<evidence type="ECO:0000256" key="3">
    <source>
        <dbReference type="ARBA" id="ARBA00022448"/>
    </source>
</evidence>
<dbReference type="Gene3D" id="3.30.450.30">
    <property type="entry name" value="Dynein light chain 2a, cytoplasmic"/>
    <property type="match status" value="1"/>
</dbReference>